<organism evidence="2 3">
    <name type="scientific">Eilatimonas milleporae</name>
    <dbReference type="NCBI Taxonomy" id="911205"/>
    <lineage>
        <taxon>Bacteria</taxon>
        <taxon>Pseudomonadati</taxon>
        <taxon>Pseudomonadota</taxon>
        <taxon>Alphaproteobacteria</taxon>
        <taxon>Kordiimonadales</taxon>
        <taxon>Kordiimonadaceae</taxon>
        <taxon>Eilatimonas</taxon>
    </lineage>
</organism>
<dbReference type="InterPro" id="IPR027417">
    <property type="entry name" value="P-loop_NTPase"/>
</dbReference>
<reference evidence="2 3" key="1">
    <citation type="submission" date="2018-10" db="EMBL/GenBank/DDBJ databases">
        <title>Genomic Encyclopedia of Archaeal and Bacterial Type Strains, Phase II (KMG-II): from individual species to whole genera.</title>
        <authorList>
            <person name="Goeker M."/>
        </authorList>
    </citation>
    <scope>NUCLEOTIDE SEQUENCE [LARGE SCALE GENOMIC DNA]</scope>
    <source>
        <strain evidence="2 3">DSM 25217</strain>
    </source>
</reference>
<dbReference type="GO" id="GO:0005524">
    <property type="term" value="F:ATP binding"/>
    <property type="evidence" value="ECO:0007669"/>
    <property type="project" value="InterPro"/>
</dbReference>
<dbReference type="OrthoDB" id="9808317at2"/>
<dbReference type="EMBL" id="REFR01000010">
    <property type="protein sequence ID" value="RMB09017.1"/>
    <property type="molecule type" value="Genomic_DNA"/>
</dbReference>
<dbReference type="InParanoid" id="A0A3M0CJR9"/>
<dbReference type="Proteomes" id="UP000271227">
    <property type="component" value="Unassembled WGS sequence"/>
</dbReference>
<dbReference type="Gene3D" id="3.40.50.300">
    <property type="entry name" value="P-loop containing nucleotide triphosphate hydrolases"/>
    <property type="match status" value="1"/>
</dbReference>
<sequence length="331" mass="36149">MNLAQSTSALALLLAVGHPVFLSGPPGVGKSTIVKDYAAQNRLDLIDLRAVLLDPTDLRGLPFPVGDGDDKHVKWLIPEFLPKEGKGILFLDELNAAPRLVQSACLQLVLDRRLGEYALPDGWQIVAAGNRVTDGAGISTMITPLANRFTHIDVNADLNDWCGWAIVNDMPPELIAFIRFRPELLSQDPKNGQDDAFASPRSWHAVGQIMAANPPRSIERDLYMGRIGEGAVTELISFLEMFRSLPKLDDILMDPTGSPVPRNEPGVLYAIVTGLASKATPANMDAIVRYADRLSDEYAVCLIRDCRAQNPDTANTEAFIAWASRNSNILI</sequence>
<name>A0A3M0CJR9_9PROT</name>
<protein>
    <submittedName>
        <fullName evidence="2">ATPase family protein associated with various cellular activities (AAA)</fullName>
    </submittedName>
</protein>
<dbReference type="RefSeq" id="WP_121938323.1">
    <property type="nucleotide sequence ID" value="NZ_REFR01000010.1"/>
</dbReference>
<dbReference type="AlphaFoldDB" id="A0A3M0CJR9"/>
<gene>
    <name evidence="2" type="ORF">BXY39_1664</name>
</gene>
<dbReference type="CDD" id="cd00009">
    <property type="entry name" value="AAA"/>
    <property type="match status" value="1"/>
</dbReference>
<evidence type="ECO:0000259" key="1">
    <source>
        <dbReference type="SMART" id="SM00382"/>
    </source>
</evidence>
<accession>A0A3M0CJR9</accession>
<dbReference type="InterPro" id="IPR003593">
    <property type="entry name" value="AAA+_ATPase"/>
</dbReference>
<evidence type="ECO:0000313" key="3">
    <source>
        <dbReference type="Proteomes" id="UP000271227"/>
    </source>
</evidence>
<comment type="caution">
    <text evidence="2">The sequence shown here is derived from an EMBL/GenBank/DDBJ whole genome shotgun (WGS) entry which is preliminary data.</text>
</comment>
<dbReference type="SMART" id="SM00382">
    <property type="entry name" value="AAA"/>
    <property type="match status" value="1"/>
</dbReference>
<dbReference type="InterPro" id="IPR003959">
    <property type="entry name" value="ATPase_AAA_core"/>
</dbReference>
<dbReference type="Pfam" id="PF00004">
    <property type="entry name" value="AAA"/>
    <property type="match status" value="1"/>
</dbReference>
<evidence type="ECO:0000313" key="2">
    <source>
        <dbReference type="EMBL" id="RMB09017.1"/>
    </source>
</evidence>
<keyword evidence="3" id="KW-1185">Reference proteome</keyword>
<dbReference type="SUPFAM" id="SSF52540">
    <property type="entry name" value="P-loop containing nucleoside triphosphate hydrolases"/>
    <property type="match status" value="1"/>
</dbReference>
<dbReference type="GO" id="GO:0016887">
    <property type="term" value="F:ATP hydrolysis activity"/>
    <property type="evidence" value="ECO:0007669"/>
    <property type="project" value="InterPro"/>
</dbReference>
<proteinExistence type="predicted"/>
<feature type="domain" description="AAA+ ATPase" evidence="1">
    <location>
        <begin position="16"/>
        <end position="158"/>
    </location>
</feature>